<evidence type="ECO:0000313" key="4">
    <source>
        <dbReference type="Proteomes" id="UP001457282"/>
    </source>
</evidence>
<dbReference type="AlphaFoldDB" id="A0AAW1Y1A0"/>
<dbReference type="Gene3D" id="2.60.110.10">
    <property type="entry name" value="Thaumatin"/>
    <property type="match status" value="1"/>
</dbReference>
<evidence type="ECO:0000256" key="1">
    <source>
        <dbReference type="ARBA" id="ARBA00010607"/>
    </source>
</evidence>
<comment type="similarity">
    <text evidence="1">Belongs to the thaumatin family.</text>
</comment>
<dbReference type="PANTHER" id="PTHR31013">
    <property type="entry name" value="THAUMATIN FAMILY PROTEIN-RELATED"/>
    <property type="match status" value="1"/>
</dbReference>
<evidence type="ECO:0000256" key="2">
    <source>
        <dbReference type="SAM" id="MobiDB-lite"/>
    </source>
</evidence>
<dbReference type="PROSITE" id="PS51367">
    <property type="entry name" value="THAUMATIN_2"/>
    <property type="match status" value="1"/>
</dbReference>
<feature type="compositionally biased region" description="Low complexity" evidence="2">
    <location>
        <begin position="34"/>
        <end position="47"/>
    </location>
</feature>
<protein>
    <submittedName>
        <fullName evidence="3">Uncharacterized protein</fullName>
    </submittedName>
</protein>
<organism evidence="3 4">
    <name type="scientific">Rubus argutus</name>
    <name type="common">Southern blackberry</name>
    <dbReference type="NCBI Taxonomy" id="59490"/>
    <lineage>
        <taxon>Eukaryota</taxon>
        <taxon>Viridiplantae</taxon>
        <taxon>Streptophyta</taxon>
        <taxon>Embryophyta</taxon>
        <taxon>Tracheophyta</taxon>
        <taxon>Spermatophyta</taxon>
        <taxon>Magnoliopsida</taxon>
        <taxon>eudicotyledons</taxon>
        <taxon>Gunneridae</taxon>
        <taxon>Pentapetalae</taxon>
        <taxon>rosids</taxon>
        <taxon>fabids</taxon>
        <taxon>Rosales</taxon>
        <taxon>Rosaceae</taxon>
        <taxon>Rosoideae</taxon>
        <taxon>Rosoideae incertae sedis</taxon>
        <taxon>Rubus</taxon>
    </lineage>
</organism>
<reference evidence="3 4" key="1">
    <citation type="journal article" date="2023" name="G3 (Bethesda)">
        <title>A chromosome-length genome assembly and annotation of blackberry (Rubus argutus, cv. 'Hillquist').</title>
        <authorList>
            <person name="Bruna T."/>
            <person name="Aryal R."/>
            <person name="Dudchenko O."/>
            <person name="Sargent D.J."/>
            <person name="Mead D."/>
            <person name="Buti M."/>
            <person name="Cavallini A."/>
            <person name="Hytonen T."/>
            <person name="Andres J."/>
            <person name="Pham M."/>
            <person name="Weisz D."/>
            <person name="Mascagni F."/>
            <person name="Usai G."/>
            <person name="Natali L."/>
            <person name="Bassil N."/>
            <person name="Fernandez G.E."/>
            <person name="Lomsadze A."/>
            <person name="Armour M."/>
            <person name="Olukolu B."/>
            <person name="Poorten T."/>
            <person name="Britton C."/>
            <person name="Davik J."/>
            <person name="Ashrafi H."/>
            <person name="Aiden E.L."/>
            <person name="Borodovsky M."/>
            <person name="Worthington M."/>
        </authorList>
    </citation>
    <scope>NUCLEOTIDE SEQUENCE [LARGE SCALE GENOMIC DNA]</scope>
    <source>
        <strain evidence="3">PI 553951</strain>
    </source>
</reference>
<gene>
    <name evidence="3" type="ORF">M0R45_007314</name>
</gene>
<name>A0AAW1Y1A0_RUBAR</name>
<evidence type="ECO:0000313" key="3">
    <source>
        <dbReference type="EMBL" id="KAK9941612.1"/>
    </source>
</evidence>
<comment type="caution">
    <text evidence="3">The sequence shown here is derived from an EMBL/GenBank/DDBJ whole genome shotgun (WGS) entry which is preliminary data.</text>
</comment>
<sequence length="134" mass="13503">MFKAACPKSYSYAYDDATSTFTCTGADYTVTFCPSSPSQKSSRDSTPMTGGATSQEGLAGSEPGFTYPGSTTGSDPSSGSVPVTGSGGSGSGEAILADGTWLAGLAMGDSPRALCPSALITLSTLFTILSYLYL</sequence>
<dbReference type="EMBL" id="JBEDUW010000002">
    <property type="protein sequence ID" value="KAK9941612.1"/>
    <property type="molecule type" value="Genomic_DNA"/>
</dbReference>
<dbReference type="InterPro" id="IPR001938">
    <property type="entry name" value="Thaumatin"/>
</dbReference>
<dbReference type="Pfam" id="PF00314">
    <property type="entry name" value="Thaumatin"/>
    <property type="match status" value="1"/>
</dbReference>
<accession>A0AAW1Y1A0</accession>
<feature type="compositionally biased region" description="Low complexity" evidence="2">
    <location>
        <begin position="68"/>
        <end position="84"/>
    </location>
</feature>
<proteinExistence type="inferred from homology"/>
<dbReference type="SUPFAM" id="SSF49870">
    <property type="entry name" value="Osmotin, thaumatin-like protein"/>
    <property type="match status" value="1"/>
</dbReference>
<feature type="region of interest" description="Disordered" evidence="2">
    <location>
        <begin position="34"/>
        <end position="92"/>
    </location>
</feature>
<keyword evidence="4" id="KW-1185">Reference proteome</keyword>
<dbReference type="PANTHER" id="PTHR31013:SF2">
    <property type="entry name" value="THAUMATIN-LIKE PROTEIN"/>
    <property type="match status" value="1"/>
</dbReference>
<dbReference type="Proteomes" id="UP001457282">
    <property type="component" value="Unassembled WGS sequence"/>
</dbReference>
<dbReference type="InterPro" id="IPR037176">
    <property type="entry name" value="Osmotin/thaumatin-like_sf"/>
</dbReference>